<name>A0A2P2P8M6_RHIMU</name>
<accession>A0A2P2P8M6</accession>
<reference evidence="1" key="1">
    <citation type="submission" date="2018-02" db="EMBL/GenBank/DDBJ databases">
        <title>Rhizophora mucronata_Transcriptome.</title>
        <authorList>
            <person name="Meera S.P."/>
            <person name="Sreeshan A."/>
            <person name="Augustine A."/>
        </authorList>
    </citation>
    <scope>NUCLEOTIDE SEQUENCE</scope>
    <source>
        <tissue evidence="1">Leaf</tissue>
    </source>
</reference>
<protein>
    <submittedName>
        <fullName evidence="1">Uncharacterized protein</fullName>
    </submittedName>
</protein>
<proteinExistence type="predicted"/>
<dbReference type="AlphaFoldDB" id="A0A2P2P8M6"/>
<dbReference type="EMBL" id="GGEC01070636">
    <property type="protein sequence ID" value="MBX51120.1"/>
    <property type="molecule type" value="Transcribed_RNA"/>
</dbReference>
<evidence type="ECO:0000313" key="1">
    <source>
        <dbReference type="EMBL" id="MBX51120.1"/>
    </source>
</evidence>
<sequence length="26" mass="3007">MFCAKLAELYLRFTFSGFIPEILPAQ</sequence>
<organism evidence="1">
    <name type="scientific">Rhizophora mucronata</name>
    <name type="common">Asiatic mangrove</name>
    <dbReference type="NCBI Taxonomy" id="61149"/>
    <lineage>
        <taxon>Eukaryota</taxon>
        <taxon>Viridiplantae</taxon>
        <taxon>Streptophyta</taxon>
        <taxon>Embryophyta</taxon>
        <taxon>Tracheophyta</taxon>
        <taxon>Spermatophyta</taxon>
        <taxon>Magnoliopsida</taxon>
        <taxon>eudicotyledons</taxon>
        <taxon>Gunneridae</taxon>
        <taxon>Pentapetalae</taxon>
        <taxon>rosids</taxon>
        <taxon>fabids</taxon>
        <taxon>Malpighiales</taxon>
        <taxon>Rhizophoraceae</taxon>
        <taxon>Rhizophora</taxon>
    </lineage>
</organism>